<feature type="domain" description="BPTI/Kunitz inhibitor" evidence="7">
    <location>
        <begin position="137"/>
        <end position="187"/>
    </location>
</feature>
<evidence type="ECO:0000313" key="10">
    <source>
        <dbReference type="Proteomes" id="UP000472272"/>
    </source>
</evidence>
<sequence length="193" mass="21826">MKSTSFSFFSVMGPILILWAQLPSVPAPFSDVCSTFPKDSDRCGDPKPRFFYNSTSKACEPFTYRGCSWFRNRFYTIEECQRHCGGTEKPGSCLPSPRNITLECLASCLHDGNCPGDQKCCSYGCALRCSEPVKDICKLPPDYGPCHGKFRSWYYDERDQNCKRFIYSGCLGNENKFKKRKECLARCKPAGSS</sequence>
<dbReference type="SMART" id="SM00131">
    <property type="entry name" value="KU"/>
    <property type="match status" value="2"/>
</dbReference>
<feature type="domain" description="WAP" evidence="8">
    <location>
        <begin position="86"/>
        <end position="133"/>
    </location>
</feature>
<keyword evidence="6" id="KW-0732">Signal</keyword>
<keyword evidence="3" id="KW-0646">Protease inhibitor</keyword>
<proteinExistence type="predicted"/>
<evidence type="ECO:0000256" key="1">
    <source>
        <dbReference type="ARBA" id="ARBA00004613"/>
    </source>
</evidence>
<dbReference type="PANTHER" id="PTHR46751">
    <property type="entry name" value="EPPIN"/>
    <property type="match status" value="1"/>
</dbReference>
<dbReference type="GO" id="GO:0005576">
    <property type="term" value="C:extracellular region"/>
    <property type="evidence" value="ECO:0007669"/>
    <property type="project" value="UniProtKB-SubCell"/>
</dbReference>
<comment type="subcellular location">
    <subcellularLocation>
        <location evidence="1">Secreted</location>
    </subcellularLocation>
</comment>
<keyword evidence="4" id="KW-0722">Serine protease inhibitor</keyword>
<dbReference type="GeneTree" id="ENSGT00940000165273"/>
<dbReference type="CDD" id="cd00199">
    <property type="entry name" value="WAP"/>
    <property type="match status" value="1"/>
</dbReference>
<evidence type="ECO:0000256" key="2">
    <source>
        <dbReference type="ARBA" id="ARBA00022525"/>
    </source>
</evidence>
<dbReference type="GO" id="GO:0004867">
    <property type="term" value="F:serine-type endopeptidase inhibitor activity"/>
    <property type="evidence" value="ECO:0007669"/>
    <property type="project" value="UniProtKB-KW"/>
</dbReference>
<evidence type="ECO:0000256" key="5">
    <source>
        <dbReference type="ARBA" id="ARBA00023157"/>
    </source>
</evidence>
<dbReference type="PRINTS" id="PR00759">
    <property type="entry name" value="BASICPTASE"/>
</dbReference>
<dbReference type="Gene3D" id="4.10.75.10">
    <property type="entry name" value="Elafin-like"/>
    <property type="match status" value="1"/>
</dbReference>
<feature type="domain" description="BPTI/Kunitz inhibitor" evidence="7">
    <location>
        <begin position="33"/>
        <end position="84"/>
    </location>
</feature>
<dbReference type="OMA" id="ATYNECK"/>
<keyword evidence="5" id="KW-1015">Disulfide bond</keyword>
<dbReference type="AlphaFoldDB" id="A0A670IGE5"/>
<dbReference type="SUPFAM" id="SSF57362">
    <property type="entry name" value="BPTI-like"/>
    <property type="match status" value="2"/>
</dbReference>
<name>A0A670IGE5_PODMU</name>
<dbReference type="PANTHER" id="PTHR46751:SF1">
    <property type="entry name" value="WAP FOUR-DISULFIDE CORE DOMAIN PROTEIN 6A"/>
    <property type="match status" value="1"/>
</dbReference>
<keyword evidence="2" id="KW-0964">Secreted</keyword>
<dbReference type="PROSITE" id="PS50279">
    <property type="entry name" value="BPTI_KUNITZ_2"/>
    <property type="match status" value="2"/>
</dbReference>
<dbReference type="OrthoDB" id="196393at2759"/>
<dbReference type="FunFam" id="4.10.410.10:FF:000011">
    <property type="entry name" value="Tissue factor pathway inhibitor"/>
    <property type="match status" value="1"/>
</dbReference>
<dbReference type="PROSITE" id="PS00280">
    <property type="entry name" value="BPTI_KUNITZ_1"/>
    <property type="match status" value="2"/>
</dbReference>
<dbReference type="SMART" id="SM00217">
    <property type="entry name" value="WAP"/>
    <property type="match status" value="1"/>
</dbReference>
<reference evidence="9" key="3">
    <citation type="submission" date="2025-09" db="UniProtKB">
        <authorList>
            <consortium name="Ensembl"/>
        </authorList>
    </citation>
    <scope>IDENTIFICATION</scope>
</reference>
<dbReference type="Proteomes" id="UP000472272">
    <property type="component" value="Chromosome 6"/>
</dbReference>
<dbReference type="InterPro" id="IPR002223">
    <property type="entry name" value="Kunitz_BPTI"/>
</dbReference>
<evidence type="ECO:0000259" key="8">
    <source>
        <dbReference type="PROSITE" id="PS51390"/>
    </source>
</evidence>
<dbReference type="CDD" id="cd00109">
    <property type="entry name" value="Kunitz-type"/>
    <property type="match status" value="2"/>
</dbReference>
<dbReference type="PROSITE" id="PS51390">
    <property type="entry name" value="WAP"/>
    <property type="match status" value="1"/>
</dbReference>
<dbReference type="InterPro" id="IPR051388">
    <property type="entry name" value="Serpin_venom_toxin"/>
</dbReference>
<gene>
    <name evidence="9" type="primary">LOC114598396</name>
</gene>
<dbReference type="RefSeq" id="XP_028587892.1">
    <property type="nucleotide sequence ID" value="XM_028732059.1"/>
</dbReference>
<feature type="signal peptide" evidence="6">
    <location>
        <begin position="1"/>
        <end position="20"/>
    </location>
</feature>
<dbReference type="InterPro" id="IPR020901">
    <property type="entry name" value="Prtase_inh_Kunz-CS"/>
</dbReference>
<dbReference type="InterPro" id="IPR008197">
    <property type="entry name" value="WAP_dom"/>
</dbReference>
<evidence type="ECO:0000256" key="6">
    <source>
        <dbReference type="SAM" id="SignalP"/>
    </source>
</evidence>
<evidence type="ECO:0000256" key="3">
    <source>
        <dbReference type="ARBA" id="ARBA00022690"/>
    </source>
</evidence>
<feature type="chain" id="PRO_5025480269" evidence="6">
    <location>
        <begin position="21"/>
        <end position="193"/>
    </location>
</feature>
<dbReference type="Pfam" id="PF00095">
    <property type="entry name" value="WAP"/>
    <property type="match status" value="1"/>
</dbReference>
<dbReference type="InterPro" id="IPR036645">
    <property type="entry name" value="Elafin-like_sf"/>
</dbReference>
<accession>A0A670IGE5</accession>
<dbReference type="KEGG" id="pmua:114598396"/>
<organism evidence="9 10">
    <name type="scientific">Podarcis muralis</name>
    <name type="common">Wall lizard</name>
    <name type="synonym">Lacerta muralis</name>
    <dbReference type="NCBI Taxonomy" id="64176"/>
    <lineage>
        <taxon>Eukaryota</taxon>
        <taxon>Metazoa</taxon>
        <taxon>Chordata</taxon>
        <taxon>Craniata</taxon>
        <taxon>Vertebrata</taxon>
        <taxon>Euteleostomi</taxon>
        <taxon>Lepidosauria</taxon>
        <taxon>Squamata</taxon>
        <taxon>Bifurcata</taxon>
        <taxon>Unidentata</taxon>
        <taxon>Episquamata</taxon>
        <taxon>Laterata</taxon>
        <taxon>Lacertibaenia</taxon>
        <taxon>Lacertidae</taxon>
        <taxon>Podarcis</taxon>
    </lineage>
</organism>
<evidence type="ECO:0000313" key="9">
    <source>
        <dbReference type="Ensembl" id="ENSPMRP00000011105.1"/>
    </source>
</evidence>
<dbReference type="Pfam" id="PF00014">
    <property type="entry name" value="Kunitz_BPTI"/>
    <property type="match status" value="2"/>
</dbReference>
<evidence type="ECO:0000259" key="7">
    <source>
        <dbReference type="PROSITE" id="PS50279"/>
    </source>
</evidence>
<dbReference type="GeneID" id="114598396"/>
<dbReference type="Ensembl" id="ENSPMRT00000011864.1">
    <property type="protein sequence ID" value="ENSPMRP00000011105.1"/>
    <property type="gene ID" value="ENSPMRG00000007412.1"/>
</dbReference>
<protein>
    <submittedName>
        <fullName evidence="9">Boophilin-H2-like</fullName>
    </submittedName>
</protein>
<dbReference type="SUPFAM" id="SSF57256">
    <property type="entry name" value="Elafin-like"/>
    <property type="match status" value="1"/>
</dbReference>
<evidence type="ECO:0000256" key="4">
    <source>
        <dbReference type="ARBA" id="ARBA00022900"/>
    </source>
</evidence>
<dbReference type="InterPro" id="IPR036880">
    <property type="entry name" value="Kunitz_BPTI_sf"/>
</dbReference>
<reference evidence="9 10" key="1">
    <citation type="journal article" date="2019" name="Proc. Natl. Acad. Sci. U.S.A.">
        <title>Regulatory changes in pterin and carotenoid genes underlie balanced color polymorphisms in the wall lizard.</title>
        <authorList>
            <person name="Andrade P."/>
            <person name="Pinho C."/>
            <person name="Perez I de Lanuza G."/>
            <person name="Afonso S."/>
            <person name="Brejcha J."/>
            <person name="Rubin C.J."/>
            <person name="Wallerman O."/>
            <person name="Pereira P."/>
            <person name="Sabatino S.J."/>
            <person name="Bellati A."/>
            <person name="Pellitteri-Rosa D."/>
            <person name="Bosakova Z."/>
            <person name="Bunikis I."/>
            <person name="Carretero M.A."/>
            <person name="Feiner N."/>
            <person name="Marsik P."/>
            <person name="Pauperio F."/>
            <person name="Salvi D."/>
            <person name="Soler L."/>
            <person name="While G.M."/>
            <person name="Uller T."/>
            <person name="Font E."/>
            <person name="Andersson L."/>
            <person name="Carneiro M."/>
        </authorList>
    </citation>
    <scope>NUCLEOTIDE SEQUENCE</scope>
</reference>
<dbReference type="Gene3D" id="4.10.410.10">
    <property type="entry name" value="Pancreatic trypsin inhibitor Kunitz domain"/>
    <property type="match status" value="2"/>
</dbReference>
<reference evidence="9" key="2">
    <citation type="submission" date="2025-08" db="UniProtKB">
        <authorList>
            <consortium name="Ensembl"/>
        </authorList>
    </citation>
    <scope>IDENTIFICATION</scope>
</reference>
<keyword evidence="10" id="KW-1185">Reference proteome</keyword>